<dbReference type="PANTHER" id="PTHR31730">
    <property type="entry name" value="OS01G0873900 PROTEIN"/>
    <property type="match status" value="1"/>
</dbReference>
<feature type="domain" description="DUF3475" evidence="2">
    <location>
        <begin position="54"/>
        <end position="100"/>
    </location>
</feature>
<dbReference type="Proteomes" id="UP001141552">
    <property type="component" value="Unassembled WGS sequence"/>
</dbReference>
<evidence type="ECO:0000256" key="1">
    <source>
        <dbReference type="SAM" id="MobiDB-lite"/>
    </source>
</evidence>
<reference evidence="3" key="1">
    <citation type="submission" date="2022-02" db="EMBL/GenBank/DDBJ databases">
        <authorList>
            <person name="Henning P.M."/>
            <person name="McCubbin A.G."/>
            <person name="Shore J.S."/>
        </authorList>
    </citation>
    <scope>NUCLEOTIDE SEQUENCE</scope>
    <source>
        <strain evidence="3">F60SS</strain>
        <tissue evidence="3">Leaves</tissue>
    </source>
</reference>
<dbReference type="Pfam" id="PF11961">
    <property type="entry name" value="DUF3475"/>
    <property type="match status" value="1"/>
</dbReference>
<proteinExistence type="predicted"/>
<dbReference type="GO" id="GO:0045927">
    <property type="term" value="P:positive regulation of growth"/>
    <property type="evidence" value="ECO:0007669"/>
    <property type="project" value="InterPro"/>
</dbReference>
<organism evidence="3 4">
    <name type="scientific">Turnera subulata</name>
    <dbReference type="NCBI Taxonomy" id="218843"/>
    <lineage>
        <taxon>Eukaryota</taxon>
        <taxon>Viridiplantae</taxon>
        <taxon>Streptophyta</taxon>
        <taxon>Embryophyta</taxon>
        <taxon>Tracheophyta</taxon>
        <taxon>Spermatophyta</taxon>
        <taxon>Magnoliopsida</taxon>
        <taxon>eudicotyledons</taxon>
        <taxon>Gunneridae</taxon>
        <taxon>Pentapetalae</taxon>
        <taxon>rosids</taxon>
        <taxon>fabids</taxon>
        <taxon>Malpighiales</taxon>
        <taxon>Passifloraceae</taxon>
        <taxon>Turnera</taxon>
    </lineage>
</organism>
<dbReference type="InterPro" id="IPR021864">
    <property type="entry name" value="DUF3475"/>
</dbReference>
<evidence type="ECO:0000313" key="3">
    <source>
        <dbReference type="EMBL" id="KAJ4849910.1"/>
    </source>
</evidence>
<accession>A0A9Q0GH01</accession>
<evidence type="ECO:0000313" key="4">
    <source>
        <dbReference type="Proteomes" id="UP001141552"/>
    </source>
</evidence>
<dbReference type="InterPro" id="IPR045021">
    <property type="entry name" value="PSI1/2/3"/>
</dbReference>
<feature type="non-terminal residue" evidence="3">
    <location>
        <position position="109"/>
    </location>
</feature>
<protein>
    <recommendedName>
        <fullName evidence="2">DUF3475 domain-containing protein</fullName>
    </recommendedName>
</protein>
<dbReference type="EMBL" id="JAKUCV010000450">
    <property type="protein sequence ID" value="KAJ4849910.1"/>
    <property type="molecule type" value="Genomic_DNA"/>
</dbReference>
<dbReference type="OrthoDB" id="2020544at2759"/>
<feature type="region of interest" description="Disordered" evidence="1">
    <location>
        <begin position="1"/>
        <end position="20"/>
    </location>
</feature>
<gene>
    <name evidence="3" type="ORF">Tsubulata_032886</name>
</gene>
<evidence type="ECO:0000259" key="2">
    <source>
        <dbReference type="Pfam" id="PF11961"/>
    </source>
</evidence>
<dbReference type="PANTHER" id="PTHR31730:SF2">
    <property type="entry name" value="PROTEIN PSK SIMULATOR 3"/>
    <property type="match status" value="1"/>
</dbReference>
<keyword evidence="4" id="KW-1185">Reference proteome</keyword>
<reference evidence="3" key="2">
    <citation type="journal article" date="2023" name="Plants (Basel)">
        <title>Annotation of the Turnera subulata (Passifloraceae) Draft Genome Reveals the S-Locus Evolved after the Divergence of Turneroideae from Passifloroideae in a Stepwise Manner.</title>
        <authorList>
            <person name="Henning P.M."/>
            <person name="Roalson E.H."/>
            <person name="Mir W."/>
            <person name="McCubbin A.G."/>
            <person name="Shore J.S."/>
        </authorList>
    </citation>
    <scope>NUCLEOTIDE SEQUENCE</scope>
    <source>
        <strain evidence="3">F60SS</strain>
    </source>
</reference>
<sequence length="109" mass="12790">QSRHCWTGESSGGSGHAWEQRGKFEPQCWICCRRRNLKEMNLEHWPSRWQTRLLRVPTLMESLSIRSIRHLKETVLPSDGIQNLISQDMDELLRIVASDKEGRVESIFE</sequence>
<dbReference type="AlphaFoldDB" id="A0A9Q0GH01"/>
<name>A0A9Q0GH01_9ROSI</name>
<comment type="caution">
    <text evidence="3">The sequence shown here is derived from an EMBL/GenBank/DDBJ whole genome shotgun (WGS) entry which is preliminary data.</text>
</comment>